<dbReference type="Proteomes" id="UP001387364">
    <property type="component" value="Chromosome"/>
</dbReference>
<name>A0ABZ2N767_9BACI</name>
<keyword evidence="3" id="KW-1185">Reference proteome</keyword>
<keyword evidence="1" id="KW-1133">Transmembrane helix</keyword>
<dbReference type="InterPro" id="IPR018710">
    <property type="entry name" value="DUF2232"/>
</dbReference>
<dbReference type="EMBL" id="CP147404">
    <property type="protein sequence ID" value="WXB93150.1"/>
    <property type="molecule type" value="Genomic_DNA"/>
</dbReference>
<feature type="transmembrane region" description="Helical" evidence="1">
    <location>
        <begin position="12"/>
        <end position="43"/>
    </location>
</feature>
<keyword evidence="1" id="KW-0812">Transmembrane</keyword>
<feature type="transmembrane region" description="Helical" evidence="1">
    <location>
        <begin position="100"/>
        <end position="122"/>
    </location>
</feature>
<feature type="transmembrane region" description="Helical" evidence="1">
    <location>
        <begin position="246"/>
        <end position="265"/>
    </location>
</feature>
<dbReference type="RefSeq" id="WP_338752395.1">
    <property type="nucleotide sequence ID" value="NZ_CP147404.1"/>
</dbReference>
<keyword evidence="1" id="KW-0472">Membrane</keyword>
<feature type="transmembrane region" description="Helical" evidence="1">
    <location>
        <begin position="55"/>
        <end position="80"/>
    </location>
</feature>
<feature type="transmembrane region" description="Helical" evidence="1">
    <location>
        <begin position="277"/>
        <end position="299"/>
    </location>
</feature>
<dbReference type="PANTHER" id="PTHR41324">
    <property type="entry name" value="MEMBRANE PROTEIN-RELATED"/>
    <property type="match status" value="1"/>
</dbReference>
<proteinExistence type="predicted"/>
<feature type="transmembrane region" description="Helical" evidence="1">
    <location>
        <begin position="175"/>
        <end position="195"/>
    </location>
</feature>
<reference evidence="2 3" key="1">
    <citation type="submission" date="2024-02" db="EMBL/GenBank/DDBJ databases">
        <title>Seven novel Bacillus-like species.</title>
        <authorList>
            <person name="Liu G."/>
        </authorList>
    </citation>
    <scope>NUCLEOTIDE SEQUENCE [LARGE SCALE GENOMIC DNA]</scope>
    <source>
        <strain evidence="2 3">FJAT-52991</strain>
    </source>
</reference>
<gene>
    <name evidence="2" type="ORF">WDJ61_18350</name>
</gene>
<dbReference type="Pfam" id="PF09991">
    <property type="entry name" value="DUF2232"/>
    <property type="match status" value="1"/>
</dbReference>
<dbReference type="PANTHER" id="PTHR41324:SF1">
    <property type="entry name" value="DUF2232 DOMAIN-CONTAINING PROTEIN"/>
    <property type="match status" value="1"/>
</dbReference>
<sequence length="313" mass="35217">MEKKKVLNEGIWMLALFMVLLLVTIYVPGLSLVSSLFLVLPFLVFSAKYPVKPSVIFGLISLLAASVVGGLGAVPLALAFGSTGIVMGSMVYKKLDKLSIFMAGSLTFLLNIILLYVSTILLTGVNMATKMNEAFKRSFQESVDLMKELGQPLPEEAVEQIQEGISFFSTLTPSLFVLVAFAAVLLFILVNFPILKKLKIDVPHFQPFRMWRMPTSLLWYYLILLLLSFVAIPEAGSAWYSTYVNLMFMLQFCLIIQGLSFFYFFAYIKKWSKAAPIVLTIFSILFLPLLYLVRLLGIIDLGFDLRQRLQQKP</sequence>
<evidence type="ECO:0000256" key="1">
    <source>
        <dbReference type="SAM" id="Phobius"/>
    </source>
</evidence>
<feature type="transmembrane region" description="Helical" evidence="1">
    <location>
        <begin position="216"/>
        <end position="240"/>
    </location>
</feature>
<evidence type="ECO:0000313" key="3">
    <source>
        <dbReference type="Proteomes" id="UP001387364"/>
    </source>
</evidence>
<organism evidence="2 3">
    <name type="scientific">Bacillus kandeliae</name>
    <dbReference type="NCBI Taxonomy" id="3129297"/>
    <lineage>
        <taxon>Bacteria</taxon>
        <taxon>Bacillati</taxon>
        <taxon>Bacillota</taxon>
        <taxon>Bacilli</taxon>
        <taxon>Bacillales</taxon>
        <taxon>Bacillaceae</taxon>
        <taxon>Bacillus</taxon>
    </lineage>
</organism>
<evidence type="ECO:0000313" key="2">
    <source>
        <dbReference type="EMBL" id="WXB93150.1"/>
    </source>
</evidence>
<accession>A0ABZ2N767</accession>
<protein>
    <submittedName>
        <fullName evidence="2">YybS family protein</fullName>
    </submittedName>
</protein>